<feature type="compositionally biased region" description="Low complexity" evidence="10">
    <location>
        <begin position="212"/>
        <end position="225"/>
    </location>
</feature>
<evidence type="ECO:0000256" key="6">
    <source>
        <dbReference type="ARBA" id="ARBA00022777"/>
    </source>
</evidence>
<name>A0A4Z0BWJ2_9BURK</name>
<feature type="compositionally biased region" description="Low complexity" evidence="10">
    <location>
        <begin position="286"/>
        <end position="315"/>
    </location>
</feature>
<dbReference type="SUPFAM" id="SSF52540">
    <property type="entry name" value="P-loop containing nucleoside triphosphate hydrolases"/>
    <property type="match status" value="1"/>
</dbReference>
<dbReference type="PANTHER" id="PTHR43442:SF3">
    <property type="entry name" value="GLUCONOKINASE-RELATED"/>
    <property type="match status" value="1"/>
</dbReference>
<evidence type="ECO:0000256" key="2">
    <source>
        <dbReference type="ARBA" id="ARBA00008420"/>
    </source>
</evidence>
<dbReference type="GO" id="GO:0005737">
    <property type="term" value="C:cytoplasm"/>
    <property type="evidence" value="ECO:0007669"/>
    <property type="project" value="TreeGrafter"/>
</dbReference>
<dbReference type="PANTHER" id="PTHR43442">
    <property type="entry name" value="GLUCONOKINASE-RELATED"/>
    <property type="match status" value="1"/>
</dbReference>
<evidence type="ECO:0000256" key="1">
    <source>
        <dbReference type="ARBA" id="ARBA00004761"/>
    </source>
</evidence>
<evidence type="ECO:0000256" key="4">
    <source>
        <dbReference type="ARBA" id="ARBA00022679"/>
    </source>
</evidence>
<dbReference type="OrthoDB" id="9795716at2"/>
<evidence type="ECO:0000256" key="3">
    <source>
        <dbReference type="ARBA" id="ARBA00012054"/>
    </source>
</evidence>
<evidence type="ECO:0000313" key="11">
    <source>
        <dbReference type="EMBL" id="TFZ03271.1"/>
    </source>
</evidence>
<dbReference type="Gene3D" id="3.40.50.300">
    <property type="entry name" value="P-loop containing nucleotide triphosphate hydrolases"/>
    <property type="match status" value="1"/>
</dbReference>
<dbReference type="EMBL" id="SMLL01000002">
    <property type="protein sequence ID" value="TFZ03271.1"/>
    <property type="molecule type" value="Genomic_DNA"/>
</dbReference>
<keyword evidence="6 9" id="KW-0418">Kinase</keyword>
<dbReference type="EC" id="2.7.1.12" evidence="3 9"/>
<dbReference type="AlphaFoldDB" id="A0A4Z0BWJ2"/>
<gene>
    <name evidence="11" type="ORF">EZ242_05115</name>
</gene>
<feature type="compositionally biased region" description="Low complexity" evidence="10">
    <location>
        <begin position="244"/>
        <end position="262"/>
    </location>
</feature>
<feature type="region of interest" description="Disordered" evidence="10">
    <location>
        <begin position="212"/>
        <end position="315"/>
    </location>
</feature>
<evidence type="ECO:0000256" key="9">
    <source>
        <dbReference type="RuleBase" id="RU363066"/>
    </source>
</evidence>
<dbReference type="InterPro" id="IPR006001">
    <property type="entry name" value="Therm_gnt_kin"/>
</dbReference>
<evidence type="ECO:0000313" key="12">
    <source>
        <dbReference type="Proteomes" id="UP000297564"/>
    </source>
</evidence>
<keyword evidence="4 9" id="KW-0808">Transferase</keyword>
<organism evidence="11 12">
    <name type="scientific">Ramlibacter rhizophilus</name>
    <dbReference type="NCBI Taxonomy" id="1781167"/>
    <lineage>
        <taxon>Bacteria</taxon>
        <taxon>Pseudomonadati</taxon>
        <taxon>Pseudomonadota</taxon>
        <taxon>Betaproteobacteria</taxon>
        <taxon>Burkholderiales</taxon>
        <taxon>Comamonadaceae</taxon>
        <taxon>Ramlibacter</taxon>
    </lineage>
</organism>
<keyword evidence="12" id="KW-1185">Reference proteome</keyword>
<protein>
    <recommendedName>
        <fullName evidence="3 9">Gluconokinase</fullName>
        <ecNumber evidence="3 9">2.7.1.12</ecNumber>
    </recommendedName>
</protein>
<dbReference type="InterPro" id="IPR027417">
    <property type="entry name" value="P-loop_NTPase"/>
</dbReference>
<dbReference type="GO" id="GO:0005524">
    <property type="term" value="F:ATP binding"/>
    <property type="evidence" value="ECO:0007669"/>
    <property type="project" value="UniProtKB-KW"/>
</dbReference>
<dbReference type="Proteomes" id="UP000297564">
    <property type="component" value="Unassembled WGS sequence"/>
</dbReference>
<evidence type="ECO:0000256" key="5">
    <source>
        <dbReference type="ARBA" id="ARBA00022741"/>
    </source>
</evidence>
<dbReference type="GO" id="GO:0005975">
    <property type="term" value="P:carbohydrate metabolic process"/>
    <property type="evidence" value="ECO:0007669"/>
    <property type="project" value="InterPro"/>
</dbReference>
<dbReference type="NCBIfam" id="TIGR01313">
    <property type="entry name" value="therm_gnt_kin"/>
    <property type="match status" value="1"/>
</dbReference>
<evidence type="ECO:0000256" key="7">
    <source>
        <dbReference type="ARBA" id="ARBA00022840"/>
    </source>
</evidence>
<reference evidence="11 12" key="1">
    <citation type="submission" date="2019-03" db="EMBL/GenBank/DDBJ databases">
        <title>Ramlibacter rhizophilus CCTCC AB2015357, whole genome shotgun sequence.</title>
        <authorList>
            <person name="Zhang X."/>
            <person name="Feng G."/>
            <person name="Zhu H."/>
        </authorList>
    </citation>
    <scope>NUCLEOTIDE SEQUENCE [LARGE SCALE GENOMIC DNA]</scope>
    <source>
        <strain evidence="11 12">CCTCC AB2015357</strain>
    </source>
</reference>
<proteinExistence type="inferred from homology"/>
<keyword evidence="7 9" id="KW-0067">ATP-binding</keyword>
<evidence type="ECO:0000256" key="8">
    <source>
        <dbReference type="ARBA" id="ARBA00048090"/>
    </source>
</evidence>
<dbReference type="CDD" id="cd02021">
    <property type="entry name" value="GntK"/>
    <property type="match status" value="1"/>
</dbReference>
<dbReference type="GO" id="GO:0046316">
    <property type="term" value="F:gluconokinase activity"/>
    <property type="evidence" value="ECO:0007669"/>
    <property type="project" value="UniProtKB-EC"/>
</dbReference>
<accession>A0A4Z0BWJ2</accession>
<comment type="pathway">
    <text evidence="1">Carbohydrate acid metabolism.</text>
</comment>
<evidence type="ECO:0000256" key="10">
    <source>
        <dbReference type="SAM" id="MobiDB-lite"/>
    </source>
</evidence>
<sequence>MAGSARADSTAWLVMGVSGSGKSRLAGELAQRLGARWIDADDLHPRRNLDRMAAGLPLRDEDRWPWLAAVAEAAARTSAEGPGPVFVACSALKRSYRELLRERLPGLRVLYLRLDERSARARMAQRQDHFMPAALAYSQARDLESPEGEPGVRVIEAASLSNAWWNFVLQPWHRRRPELGHIHALQLIRDIPRAHVGWGAYDELQRAHAEVTPASFAPTPAPSRGPGRRSARGARGAGAGTGPGQTAPAALGRGRAPGAQPRDPLPTAGGTRECGAGAAGRHRLRAAVGAAQQHAGGAGGRAHAAHPAARLRPAA</sequence>
<comment type="catalytic activity">
    <reaction evidence="8 9">
        <text>D-gluconate + ATP = 6-phospho-D-gluconate + ADP + H(+)</text>
        <dbReference type="Rhea" id="RHEA:19433"/>
        <dbReference type="ChEBI" id="CHEBI:15378"/>
        <dbReference type="ChEBI" id="CHEBI:18391"/>
        <dbReference type="ChEBI" id="CHEBI:30616"/>
        <dbReference type="ChEBI" id="CHEBI:58759"/>
        <dbReference type="ChEBI" id="CHEBI:456216"/>
        <dbReference type="EC" id="2.7.1.12"/>
    </reaction>
</comment>
<comment type="caution">
    <text evidence="11">The sequence shown here is derived from an EMBL/GenBank/DDBJ whole genome shotgun (WGS) entry which is preliminary data.</text>
</comment>
<keyword evidence="5 9" id="KW-0547">Nucleotide-binding</keyword>
<dbReference type="Pfam" id="PF13671">
    <property type="entry name" value="AAA_33"/>
    <property type="match status" value="1"/>
</dbReference>
<comment type="similarity">
    <text evidence="2 9">Belongs to the gluconokinase GntK/GntV family.</text>
</comment>